<dbReference type="GO" id="GO:0005524">
    <property type="term" value="F:ATP binding"/>
    <property type="evidence" value="ECO:0007669"/>
    <property type="project" value="UniProtKB-KW"/>
</dbReference>
<dbReference type="InterPro" id="IPR027417">
    <property type="entry name" value="P-loop_NTPase"/>
</dbReference>
<comment type="cofactor">
    <cofactor evidence="1">
        <name>Mg(2+)</name>
        <dbReference type="ChEBI" id="CHEBI:18420"/>
    </cofactor>
</comment>
<evidence type="ECO:0000313" key="8">
    <source>
        <dbReference type="EMBL" id="PIA55815.1"/>
    </source>
</evidence>
<comment type="catalytic activity">
    <reaction evidence="4">
        <text>ATP + H2O = ADP + phosphate + H(+)</text>
        <dbReference type="Rhea" id="RHEA:13065"/>
        <dbReference type="ChEBI" id="CHEBI:15377"/>
        <dbReference type="ChEBI" id="CHEBI:15378"/>
        <dbReference type="ChEBI" id="CHEBI:30616"/>
        <dbReference type="ChEBI" id="CHEBI:43474"/>
        <dbReference type="ChEBI" id="CHEBI:456216"/>
    </reaction>
</comment>
<name>A0A2G5EJ71_AQUCA</name>
<sequence length="485" mass="55334">MSMLMSKYTTTAAYSIFVSVMIYQSVAKELLPDGVSDGLKRYVRRCFCYLSSLVTTTKLTMIIPETDGLVKNEIYEAADIYLGGKINPTTRRLRLSKPKTEKNCKISMENNEEVYDVFDGIIFTWRKVCKPIQKNIISSSKDAKAPIRHPEIQSFEVTFYEDHKEKLLDSYIPYIQEKAKSIADANKTVRLFTVNDEGLYDSYSNVWKSVKFDHPSTFNTLALDPELKKTIMNDLDGFVNRKNFYKETGRAWKRGYLLYGPPGTGKSSLIAAMANYLNFDIYDLDLTQLSRNPELRTIMMSMADNSILVIEDIDCSIDLADRTPSSNKKHQVTLSAVLNFIDGIWSTCGNGRIIIFTTNHKDKLDPALLRPGRMDMHLNLSYCTPSGFKILAFNYLKVEHHPLFGSIENLISNVEVTPAEVAEKLTKIDTTDVVLEELLDFLEKKKIQQDESKAVKENEGKETKDNQEKKKRVTKRIQASDEDDE</sequence>
<dbReference type="InterPro" id="IPR058017">
    <property type="entry name" value="At3g28540-like_C"/>
</dbReference>
<dbReference type="InterPro" id="IPR003960">
    <property type="entry name" value="ATPase_AAA_CS"/>
</dbReference>
<evidence type="ECO:0000256" key="2">
    <source>
        <dbReference type="ARBA" id="ARBA00007448"/>
    </source>
</evidence>
<dbReference type="Proteomes" id="UP000230069">
    <property type="component" value="Unassembled WGS sequence"/>
</dbReference>
<dbReference type="PROSITE" id="PS00674">
    <property type="entry name" value="AAA"/>
    <property type="match status" value="1"/>
</dbReference>
<dbReference type="GO" id="GO:0016887">
    <property type="term" value="F:ATP hydrolysis activity"/>
    <property type="evidence" value="ECO:0007669"/>
    <property type="project" value="InterPro"/>
</dbReference>
<dbReference type="PANTHER" id="PTHR23070">
    <property type="entry name" value="BCS1 AAA-TYPE ATPASE"/>
    <property type="match status" value="1"/>
</dbReference>
<accession>A0A2G5EJ71</accession>
<proteinExistence type="inferred from homology"/>
<reference evidence="8 9" key="1">
    <citation type="submission" date="2017-09" db="EMBL/GenBank/DDBJ databases">
        <title>WGS assembly of Aquilegia coerulea Goldsmith.</title>
        <authorList>
            <person name="Hodges S."/>
            <person name="Kramer E."/>
            <person name="Nordborg M."/>
            <person name="Tomkins J."/>
            <person name="Borevitz J."/>
            <person name="Derieg N."/>
            <person name="Yan J."/>
            <person name="Mihaltcheva S."/>
            <person name="Hayes R.D."/>
            <person name="Rokhsar D."/>
        </authorList>
    </citation>
    <scope>NUCLEOTIDE SEQUENCE [LARGE SCALE GENOMIC DNA]</scope>
    <source>
        <strain evidence="9">cv. Goldsmith</strain>
    </source>
</reference>
<dbReference type="InParanoid" id="A0A2G5EJ71"/>
<dbReference type="AlphaFoldDB" id="A0A2G5EJ71"/>
<protein>
    <recommendedName>
        <fullName evidence="7">AAA+ ATPase domain-containing protein</fullName>
    </recommendedName>
</protein>
<dbReference type="Pfam" id="PF00004">
    <property type="entry name" value="AAA"/>
    <property type="match status" value="1"/>
</dbReference>
<evidence type="ECO:0000256" key="1">
    <source>
        <dbReference type="ARBA" id="ARBA00001946"/>
    </source>
</evidence>
<feature type="compositionally biased region" description="Basic and acidic residues" evidence="6">
    <location>
        <begin position="449"/>
        <end position="468"/>
    </location>
</feature>
<dbReference type="InterPro" id="IPR003593">
    <property type="entry name" value="AAA+_ATPase"/>
</dbReference>
<dbReference type="InterPro" id="IPR003959">
    <property type="entry name" value="ATPase_AAA_core"/>
</dbReference>
<evidence type="ECO:0000256" key="6">
    <source>
        <dbReference type="SAM" id="MobiDB-lite"/>
    </source>
</evidence>
<evidence type="ECO:0000256" key="3">
    <source>
        <dbReference type="ARBA" id="ARBA00022842"/>
    </source>
</evidence>
<dbReference type="SMART" id="SM00382">
    <property type="entry name" value="AAA"/>
    <property type="match status" value="1"/>
</dbReference>
<dbReference type="InterPro" id="IPR025753">
    <property type="entry name" value="AAA_N_dom"/>
</dbReference>
<dbReference type="Gene3D" id="6.10.280.40">
    <property type="match status" value="1"/>
</dbReference>
<dbReference type="Pfam" id="PF25568">
    <property type="entry name" value="AAA_lid_At3g28540"/>
    <property type="match status" value="1"/>
</dbReference>
<dbReference type="Gene3D" id="3.40.50.300">
    <property type="entry name" value="P-loop containing nucleotide triphosphate hydrolases"/>
    <property type="match status" value="1"/>
</dbReference>
<dbReference type="GO" id="GO:0006950">
    <property type="term" value="P:response to stress"/>
    <property type="evidence" value="ECO:0007669"/>
    <property type="project" value="UniProtKB-ARBA"/>
</dbReference>
<dbReference type="EMBL" id="KZ305024">
    <property type="protein sequence ID" value="PIA55815.1"/>
    <property type="molecule type" value="Genomic_DNA"/>
</dbReference>
<keyword evidence="9" id="KW-1185">Reference proteome</keyword>
<evidence type="ECO:0000313" key="9">
    <source>
        <dbReference type="Proteomes" id="UP000230069"/>
    </source>
</evidence>
<dbReference type="Pfam" id="PF14363">
    <property type="entry name" value="AAA_assoc"/>
    <property type="match status" value="1"/>
</dbReference>
<evidence type="ECO:0000256" key="5">
    <source>
        <dbReference type="RuleBase" id="RU003651"/>
    </source>
</evidence>
<organism evidence="8 9">
    <name type="scientific">Aquilegia coerulea</name>
    <name type="common">Rocky mountain columbine</name>
    <dbReference type="NCBI Taxonomy" id="218851"/>
    <lineage>
        <taxon>Eukaryota</taxon>
        <taxon>Viridiplantae</taxon>
        <taxon>Streptophyta</taxon>
        <taxon>Embryophyta</taxon>
        <taxon>Tracheophyta</taxon>
        <taxon>Spermatophyta</taxon>
        <taxon>Magnoliopsida</taxon>
        <taxon>Ranunculales</taxon>
        <taxon>Ranunculaceae</taxon>
        <taxon>Thalictroideae</taxon>
        <taxon>Aquilegia</taxon>
    </lineage>
</organism>
<dbReference type="OrthoDB" id="10251412at2759"/>
<dbReference type="CDD" id="cd19510">
    <property type="entry name" value="RecA-like_BCS1"/>
    <property type="match status" value="1"/>
</dbReference>
<keyword evidence="5" id="KW-0547">Nucleotide-binding</keyword>
<keyword evidence="5" id="KW-0067">ATP-binding</keyword>
<dbReference type="SUPFAM" id="SSF52540">
    <property type="entry name" value="P-loop containing nucleoside triphosphate hydrolases"/>
    <property type="match status" value="1"/>
</dbReference>
<dbReference type="STRING" id="218851.A0A2G5EJ71"/>
<evidence type="ECO:0000259" key="7">
    <source>
        <dbReference type="SMART" id="SM00382"/>
    </source>
</evidence>
<dbReference type="InterPro" id="IPR050747">
    <property type="entry name" value="Mitochondrial_chaperone_BCS1"/>
</dbReference>
<comment type="similarity">
    <text evidence="2">Belongs to the AAA ATPase family. BCS1 subfamily.</text>
</comment>
<feature type="domain" description="AAA+ ATPase" evidence="7">
    <location>
        <begin position="252"/>
        <end position="384"/>
    </location>
</feature>
<keyword evidence="3" id="KW-0460">Magnesium</keyword>
<feature type="region of interest" description="Disordered" evidence="6">
    <location>
        <begin position="449"/>
        <end position="485"/>
    </location>
</feature>
<gene>
    <name evidence="8" type="ORF">AQUCO_00700262v1</name>
</gene>
<evidence type="ECO:0000256" key="4">
    <source>
        <dbReference type="ARBA" id="ARBA00049360"/>
    </source>
</evidence>